<feature type="transmembrane region" description="Helical" evidence="2">
    <location>
        <begin position="87"/>
        <end position="108"/>
    </location>
</feature>
<evidence type="ECO:0000313" key="4">
    <source>
        <dbReference type="Proteomes" id="UP000092993"/>
    </source>
</evidence>
<feature type="region of interest" description="Disordered" evidence="1">
    <location>
        <begin position="1"/>
        <end position="29"/>
    </location>
</feature>
<accession>A0A1C7LYI9</accession>
<dbReference type="Proteomes" id="UP000092993">
    <property type="component" value="Unassembled WGS sequence"/>
</dbReference>
<feature type="compositionally biased region" description="Polar residues" evidence="1">
    <location>
        <begin position="1"/>
        <end position="14"/>
    </location>
</feature>
<reference evidence="3 4" key="1">
    <citation type="submission" date="2016-03" db="EMBL/GenBank/DDBJ databases">
        <title>Whole genome sequencing of Grifola frondosa 9006-11.</title>
        <authorList>
            <person name="Min B."/>
            <person name="Park H."/>
            <person name="Kim J.-G."/>
            <person name="Cho H."/>
            <person name="Oh Y.-L."/>
            <person name="Kong W.-S."/>
            <person name="Choi I.-G."/>
        </authorList>
    </citation>
    <scope>NUCLEOTIDE SEQUENCE [LARGE SCALE GENOMIC DNA]</scope>
    <source>
        <strain evidence="3 4">9006-11</strain>
    </source>
</reference>
<keyword evidence="2" id="KW-0812">Transmembrane</keyword>
<sequence length="113" mass="12561">MTGANNYSFDSVNSKPPAPCNGSHRQPGTRHARVTVLISMPSRPTSFPRESRVEDGSQMIVEGLCEYAVGTAKSLPNQNTWWRHCHCILILLIIYIVWFVGLCTSGGFTHDLK</sequence>
<keyword evidence="4" id="KW-1185">Reference proteome</keyword>
<dbReference type="EMBL" id="LUGG01000023">
    <property type="protein sequence ID" value="OBZ67894.1"/>
    <property type="molecule type" value="Genomic_DNA"/>
</dbReference>
<gene>
    <name evidence="3" type="ORF">A0H81_12238</name>
</gene>
<evidence type="ECO:0000313" key="3">
    <source>
        <dbReference type="EMBL" id="OBZ67894.1"/>
    </source>
</evidence>
<proteinExistence type="predicted"/>
<name>A0A1C7LYI9_GRIFR</name>
<protein>
    <submittedName>
        <fullName evidence="3">Uncharacterized protein</fullName>
    </submittedName>
</protein>
<comment type="caution">
    <text evidence="3">The sequence shown here is derived from an EMBL/GenBank/DDBJ whole genome shotgun (WGS) entry which is preliminary data.</text>
</comment>
<keyword evidence="2" id="KW-0472">Membrane</keyword>
<keyword evidence="2" id="KW-1133">Transmembrane helix</keyword>
<dbReference type="AlphaFoldDB" id="A0A1C7LYI9"/>
<organism evidence="3 4">
    <name type="scientific">Grifola frondosa</name>
    <name type="common">Maitake</name>
    <name type="synonym">Polyporus frondosus</name>
    <dbReference type="NCBI Taxonomy" id="5627"/>
    <lineage>
        <taxon>Eukaryota</taxon>
        <taxon>Fungi</taxon>
        <taxon>Dikarya</taxon>
        <taxon>Basidiomycota</taxon>
        <taxon>Agaricomycotina</taxon>
        <taxon>Agaricomycetes</taxon>
        <taxon>Polyporales</taxon>
        <taxon>Grifolaceae</taxon>
        <taxon>Grifola</taxon>
    </lineage>
</organism>
<evidence type="ECO:0000256" key="1">
    <source>
        <dbReference type="SAM" id="MobiDB-lite"/>
    </source>
</evidence>
<evidence type="ECO:0000256" key="2">
    <source>
        <dbReference type="SAM" id="Phobius"/>
    </source>
</evidence>